<dbReference type="InterPro" id="IPR016167">
    <property type="entry name" value="FAD-bd_PCMH_sub1"/>
</dbReference>
<evidence type="ECO:0000313" key="6">
    <source>
        <dbReference type="EMBL" id="RAK75923.1"/>
    </source>
</evidence>
<feature type="domain" description="FAD-binding PCMH-type" evidence="5">
    <location>
        <begin position="45"/>
        <end position="213"/>
    </location>
</feature>
<dbReference type="AlphaFoldDB" id="A0A8G1RPG7"/>
<comment type="similarity">
    <text evidence="1">Belongs to the oxygen-dependent FAD-linked oxidoreductase family.</text>
</comment>
<evidence type="ECO:0000313" key="7">
    <source>
        <dbReference type="Proteomes" id="UP000249789"/>
    </source>
</evidence>
<dbReference type="PANTHER" id="PTHR42973">
    <property type="entry name" value="BINDING OXIDOREDUCTASE, PUTATIVE (AFU_ORTHOLOGUE AFUA_1G17690)-RELATED"/>
    <property type="match status" value="1"/>
</dbReference>
<dbReference type="GO" id="GO:0071949">
    <property type="term" value="F:FAD binding"/>
    <property type="evidence" value="ECO:0007669"/>
    <property type="project" value="InterPro"/>
</dbReference>
<reference evidence="6 7" key="1">
    <citation type="submission" date="2018-02" db="EMBL/GenBank/DDBJ databases">
        <title>The genomes of Aspergillus section Nigri reveals drivers in fungal speciation.</title>
        <authorList>
            <consortium name="DOE Joint Genome Institute"/>
            <person name="Vesth T.C."/>
            <person name="Nybo J."/>
            <person name="Theobald S."/>
            <person name="Brandl J."/>
            <person name="Frisvad J.C."/>
            <person name="Nielsen K.F."/>
            <person name="Lyhne E.K."/>
            <person name="Kogle M.E."/>
            <person name="Kuo A."/>
            <person name="Riley R."/>
            <person name="Clum A."/>
            <person name="Nolan M."/>
            <person name="Lipzen A."/>
            <person name="Salamov A."/>
            <person name="Henrissat B."/>
            <person name="Wiebenga A."/>
            <person name="De vries R.P."/>
            <person name="Grigoriev I.V."/>
            <person name="Mortensen U.H."/>
            <person name="Andersen M.R."/>
            <person name="Baker S.E."/>
        </authorList>
    </citation>
    <scope>NUCLEOTIDE SEQUENCE [LARGE SCALE GENOMIC DNA]</scope>
    <source>
        <strain evidence="6 7">CBS 313.89</strain>
    </source>
</reference>
<evidence type="ECO:0000256" key="4">
    <source>
        <dbReference type="ARBA" id="ARBA00023002"/>
    </source>
</evidence>
<dbReference type="InterPro" id="IPR016169">
    <property type="entry name" value="FAD-bd_PCMH_sub2"/>
</dbReference>
<accession>A0A8G1RPG7</accession>
<organism evidence="6 7">
    <name type="scientific">Aspergillus fijiensis CBS 313.89</name>
    <dbReference type="NCBI Taxonomy" id="1448319"/>
    <lineage>
        <taxon>Eukaryota</taxon>
        <taxon>Fungi</taxon>
        <taxon>Dikarya</taxon>
        <taxon>Ascomycota</taxon>
        <taxon>Pezizomycotina</taxon>
        <taxon>Eurotiomycetes</taxon>
        <taxon>Eurotiomycetidae</taxon>
        <taxon>Eurotiales</taxon>
        <taxon>Aspergillaceae</taxon>
        <taxon>Aspergillus</taxon>
    </lineage>
</organism>
<dbReference type="GeneID" id="63860494"/>
<keyword evidence="2" id="KW-0285">Flavoprotein</keyword>
<dbReference type="Pfam" id="PF01565">
    <property type="entry name" value="FAD_binding_4"/>
    <property type="match status" value="1"/>
</dbReference>
<proteinExistence type="inferred from homology"/>
<dbReference type="InterPro" id="IPR016166">
    <property type="entry name" value="FAD-bd_PCMH"/>
</dbReference>
<dbReference type="GO" id="GO:0016491">
    <property type="term" value="F:oxidoreductase activity"/>
    <property type="evidence" value="ECO:0007669"/>
    <property type="project" value="UniProtKB-KW"/>
</dbReference>
<dbReference type="Proteomes" id="UP000249789">
    <property type="component" value="Unassembled WGS sequence"/>
</dbReference>
<sequence>MTAKMTDLKNTLDPVLREHASIGYIGRDSPSFSETTRVWNVGRNKSCTPLAVLQPQSTQDVAALVHFLHNQDLPFSVRTGGHNIEGKSIQNDTLLIDLRALDFVHIAPDRKSATVGGGILQGKLGETLWKEGLITPTGSIPDVGYVGWSTYGGYGLFAPRWGLGVDQILGAKVVKADGSVVDTDEDPELLKGIKGAGGVLGVIVEVRVKVYEAKQLLSGVIMFESSDIKKTFVGFNAAFQALQDEGIPDALAVQQIAINAPPGRLFGTIVVWTGDDLDEGKRWADRIAQLGIAIMNTVAPTAIPDWFRGNGAMVPTSVYGSSRTANVRQITPELAKTLGASLEKMPADPATMLSVHQLRGPSATPTRDSVFAAREPHLMLEILGCVTAEDLQEEAEKWASDMLASVHGTQAQNLLPGAYVSLHCEGAQAICVEDRVKKLFGEFADEVVALKEKHDPKNLFAHAVPKLK</sequence>
<dbReference type="PANTHER" id="PTHR42973:SF7">
    <property type="entry name" value="FAD-BINDING PCMH-TYPE DOMAIN-CONTAINING PROTEIN"/>
    <property type="match status" value="1"/>
</dbReference>
<dbReference type="Gene3D" id="3.30.465.10">
    <property type="match status" value="1"/>
</dbReference>
<dbReference type="EMBL" id="KZ824653">
    <property type="protein sequence ID" value="RAK75923.1"/>
    <property type="molecule type" value="Genomic_DNA"/>
</dbReference>
<dbReference type="VEuPathDB" id="FungiDB:BO72DRAFT_432092"/>
<dbReference type="InterPro" id="IPR036318">
    <property type="entry name" value="FAD-bd_PCMH-like_sf"/>
</dbReference>
<dbReference type="PROSITE" id="PS51387">
    <property type="entry name" value="FAD_PCMH"/>
    <property type="match status" value="1"/>
</dbReference>
<dbReference type="SUPFAM" id="SSF56176">
    <property type="entry name" value="FAD-binding/transporter-associated domain-like"/>
    <property type="match status" value="1"/>
</dbReference>
<evidence type="ECO:0000256" key="2">
    <source>
        <dbReference type="ARBA" id="ARBA00022630"/>
    </source>
</evidence>
<dbReference type="Gene3D" id="3.30.43.10">
    <property type="entry name" value="Uridine Diphospho-n-acetylenolpyruvylglucosamine Reductase, domain 2"/>
    <property type="match status" value="1"/>
</dbReference>
<dbReference type="InterPro" id="IPR050416">
    <property type="entry name" value="FAD-linked_Oxidoreductase"/>
</dbReference>
<evidence type="ECO:0000259" key="5">
    <source>
        <dbReference type="PROSITE" id="PS51387"/>
    </source>
</evidence>
<name>A0A8G1RPG7_9EURO</name>
<gene>
    <name evidence="6" type="ORF">BO72DRAFT_432092</name>
</gene>
<dbReference type="RefSeq" id="XP_040799933.1">
    <property type="nucleotide sequence ID" value="XM_040943161.1"/>
</dbReference>
<dbReference type="OrthoDB" id="363185at2759"/>
<dbReference type="InterPro" id="IPR006094">
    <property type="entry name" value="Oxid_FAD_bind_N"/>
</dbReference>
<keyword evidence="7" id="KW-1185">Reference proteome</keyword>
<keyword evidence="4" id="KW-0560">Oxidoreductase</keyword>
<protein>
    <submittedName>
        <fullName evidence="6">D-lactate dehydrogenase</fullName>
    </submittedName>
</protein>
<evidence type="ECO:0000256" key="1">
    <source>
        <dbReference type="ARBA" id="ARBA00005466"/>
    </source>
</evidence>
<evidence type="ECO:0000256" key="3">
    <source>
        <dbReference type="ARBA" id="ARBA00022827"/>
    </source>
</evidence>
<dbReference type="Gene3D" id="3.40.462.20">
    <property type="match status" value="1"/>
</dbReference>
<keyword evidence="3" id="KW-0274">FAD</keyword>